<organism evidence="4 5">
    <name type="scientific">Vitis vinifera</name>
    <name type="common">Grape</name>
    <dbReference type="NCBI Taxonomy" id="29760"/>
    <lineage>
        <taxon>Eukaryota</taxon>
        <taxon>Viridiplantae</taxon>
        <taxon>Streptophyta</taxon>
        <taxon>Embryophyta</taxon>
        <taxon>Tracheophyta</taxon>
        <taxon>Spermatophyta</taxon>
        <taxon>Magnoliopsida</taxon>
        <taxon>eudicotyledons</taxon>
        <taxon>Gunneridae</taxon>
        <taxon>Pentapetalae</taxon>
        <taxon>rosids</taxon>
        <taxon>Vitales</taxon>
        <taxon>Vitaceae</taxon>
        <taxon>Viteae</taxon>
        <taxon>Vitis</taxon>
    </lineage>
</organism>
<evidence type="ECO:0000313" key="5">
    <source>
        <dbReference type="Proteomes" id="UP000288805"/>
    </source>
</evidence>
<evidence type="ECO:0000256" key="1">
    <source>
        <dbReference type="SAM" id="MobiDB-lite"/>
    </source>
</evidence>
<dbReference type="Gene3D" id="1.25.40.20">
    <property type="entry name" value="Ankyrin repeat-containing domain"/>
    <property type="match status" value="2"/>
</dbReference>
<feature type="compositionally biased region" description="Polar residues" evidence="1">
    <location>
        <begin position="348"/>
        <end position="357"/>
    </location>
</feature>
<feature type="transmembrane region" description="Helical" evidence="2">
    <location>
        <begin position="636"/>
        <end position="655"/>
    </location>
</feature>
<dbReference type="SMART" id="SM00248">
    <property type="entry name" value="ANK"/>
    <property type="match status" value="6"/>
</dbReference>
<dbReference type="EMBL" id="QGNW01000557">
    <property type="protein sequence ID" value="RVW67957.1"/>
    <property type="molecule type" value="Genomic_DNA"/>
</dbReference>
<dbReference type="PANTHER" id="PTHR24177:SF103">
    <property type="entry name" value="PGG DOMAIN-CONTAINING PROTEIN"/>
    <property type="match status" value="1"/>
</dbReference>
<name>A0A438G6V3_VITVI</name>
<gene>
    <name evidence="4" type="ORF">CK203_064210</name>
</gene>
<feature type="region of interest" description="Disordered" evidence="1">
    <location>
        <begin position="348"/>
        <end position="372"/>
    </location>
</feature>
<feature type="transmembrane region" description="Helical" evidence="2">
    <location>
        <begin position="318"/>
        <end position="338"/>
    </location>
</feature>
<dbReference type="InterPro" id="IPR002110">
    <property type="entry name" value="Ankyrin_rpt"/>
</dbReference>
<evidence type="ECO:0000259" key="3">
    <source>
        <dbReference type="Pfam" id="PF13962"/>
    </source>
</evidence>
<reference evidence="4 5" key="1">
    <citation type="journal article" date="2018" name="PLoS Genet.">
        <title>Population sequencing reveals clonal diversity and ancestral inbreeding in the grapevine cultivar Chardonnay.</title>
        <authorList>
            <person name="Roach M.J."/>
            <person name="Johnson D.L."/>
            <person name="Bohlmann J."/>
            <person name="van Vuuren H.J."/>
            <person name="Jones S.J."/>
            <person name="Pretorius I.S."/>
            <person name="Schmidt S.A."/>
            <person name="Borneman A.R."/>
        </authorList>
    </citation>
    <scope>NUCLEOTIDE SEQUENCE [LARGE SCALE GENOMIC DNA]</scope>
    <source>
        <strain evidence="5">cv. Chardonnay</strain>
        <tissue evidence="4">Leaf</tissue>
    </source>
</reference>
<feature type="domain" description="PGG" evidence="3">
    <location>
        <begin position="625"/>
        <end position="735"/>
    </location>
</feature>
<evidence type="ECO:0000256" key="2">
    <source>
        <dbReference type="SAM" id="Phobius"/>
    </source>
</evidence>
<comment type="caution">
    <text evidence="4">The sequence shown here is derived from an EMBL/GenBank/DDBJ whole genome shotgun (WGS) entry which is preliminary data.</text>
</comment>
<dbReference type="Pfam" id="PF12796">
    <property type="entry name" value="Ank_2"/>
    <property type="match status" value="1"/>
</dbReference>
<dbReference type="AlphaFoldDB" id="A0A438G6V3"/>
<dbReference type="Proteomes" id="UP000288805">
    <property type="component" value="Unassembled WGS sequence"/>
</dbReference>
<feature type="transmembrane region" description="Helical" evidence="2">
    <location>
        <begin position="667"/>
        <end position="693"/>
    </location>
</feature>
<keyword evidence="2" id="KW-1133">Transmembrane helix</keyword>
<dbReference type="InterPro" id="IPR026961">
    <property type="entry name" value="PGG_dom"/>
</dbReference>
<feature type="transmembrane region" description="Helical" evidence="2">
    <location>
        <begin position="713"/>
        <end position="737"/>
    </location>
</feature>
<proteinExistence type="predicted"/>
<sequence length="794" mass="88971">MQWFDERVLFKVVMENQWEEVVDIIKEHSPCASVRITTSKDTALHLAVSDGREEILEHLVQVLGDKAKDALKIKNDHGNTPLHLAAALGNKRMCQCITDVNKDLVGQRNDDGHTPLFLTALYGKVDAFTFFCQICLPKGIQEYYRGARGESILHTAINGEHFKLALLILNNYEELMFTKDEKRIDPSPSPGPRKSKENLPWSIFLMTVIAATFGALSEVQMMQAIYHFKAQEVNNPMLQTVRDSELKRRSCSHYKPDTLKCCGISLLLREFRNTFVQRHPLVISCEFVKGNPRLKITLNGQQSRNTESRRDRWFPPNYGTCCYFLNLIYSVLLVIFGWGKLVSNSRANGENAKNSGQRGDAETGLAGNARELPPGDDYRAGFKLMKLVRKLMPMIVLGYKDIQKIKHIKEKHVWSLQIVKKMLDTAGNSGDDAAGRFGKSNQETSDMDLIHEPSLEETKQSEMDRTETSILTAASNGIIEMVELILNRFPTAIYDKNSKKKNIVLLAAENRQPHLFDLLKQKKINQTLFHAVDSDGNSALHLAANYNQSLNPWTIPGTALQMQWEIKWVNLLFIMLVSPIVLRNTNEYVKSCVGPNSLMLYNNKGKTAMEIFTETHKQLIKEGGEWLLKTSDSCSVVAALIATVAFTASATVPGSTEKGKPVLENDLAFQVFSISSLVSLCFSVTALIMFLLILSSRYQVSEFKMGLPKKLLLGISSLLISIAAVLVSFCTGHFFILNDQLRSVAVPIYAVTCLPATIFALGQLPLYIDLICAIFTKVPVALYNGKFAGKKEKF</sequence>
<evidence type="ECO:0000313" key="4">
    <source>
        <dbReference type="EMBL" id="RVW67957.1"/>
    </source>
</evidence>
<dbReference type="Pfam" id="PF13962">
    <property type="entry name" value="PGG"/>
    <property type="match status" value="1"/>
</dbReference>
<accession>A0A438G6V3</accession>
<keyword evidence="2" id="KW-0812">Transmembrane</keyword>
<keyword evidence="2" id="KW-0472">Membrane</keyword>
<protein>
    <recommendedName>
        <fullName evidence="3">PGG domain-containing protein</fullName>
    </recommendedName>
</protein>
<dbReference type="PANTHER" id="PTHR24177">
    <property type="entry name" value="CASKIN"/>
    <property type="match status" value="1"/>
</dbReference>
<dbReference type="SUPFAM" id="SSF48403">
    <property type="entry name" value="Ankyrin repeat"/>
    <property type="match status" value="2"/>
</dbReference>
<dbReference type="InterPro" id="IPR036770">
    <property type="entry name" value="Ankyrin_rpt-contain_sf"/>
</dbReference>
<feature type="transmembrane region" description="Helical" evidence="2">
    <location>
        <begin position="744"/>
        <end position="761"/>
    </location>
</feature>